<protein>
    <recommendedName>
        <fullName evidence="3">Flagellar protein FlgN</fullName>
    </recommendedName>
</protein>
<keyword evidence="2" id="KW-1185">Reference proteome</keyword>
<reference evidence="2" key="1">
    <citation type="submission" date="2021-02" db="EMBL/GenBank/DDBJ databases">
        <title>Sulfurospirillum tamanensis sp. nov.</title>
        <authorList>
            <person name="Merkel A.Y."/>
        </authorList>
    </citation>
    <scope>NUCLEOTIDE SEQUENCE [LARGE SCALE GENOMIC DNA]</scope>
    <source>
        <strain evidence="2">T05b</strain>
    </source>
</reference>
<sequence>MLHHYLQSATKDIQSLIQLTQTDIVEIKEARHQHVQERAKLKNDLIQAFQTKKSLLDNELVRLVEKNQGKELSELLSEEEKDGLGTMKEELATLHRLNKEYAKYVVIISEFYNSLLESMFPREMDGYHKSTPKPASLLKVRA</sequence>
<evidence type="ECO:0000313" key="2">
    <source>
        <dbReference type="Proteomes" id="UP000703590"/>
    </source>
</evidence>
<comment type="caution">
    <text evidence="1">The sequence shown here is derived from an EMBL/GenBank/DDBJ whole genome shotgun (WGS) entry which is preliminary data.</text>
</comment>
<evidence type="ECO:0000313" key="1">
    <source>
        <dbReference type="EMBL" id="MBN2964526.1"/>
    </source>
</evidence>
<name>A0ABS2WS76_9BACT</name>
<reference evidence="1 2" key="2">
    <citation type="submission" date="2021-02" db="EMBL/GenBank/DDBJ databases">
        <title>Sulfurospirillum tamanensis sp. nov.</title>
        <authorList>
            <person name="Frolova A."/>
            <person name="Merkel A."/>
            <person name="Slobodkin A."/>
        </authorList>
    </citation>
    <scope>NUCLEOTIDE SEQUENCE [LARGE SCALE GENOMIC DNA]</scope>
    <source>
        <strain evidence="1 2">T05b</strain>
    </source>
</reference>
<evidence type="ECO:0008006" key="3">
    <source>
        <dbReference type="Google" id="ProtNLM"/>
    </source>
</evidence>
<dbReference type="EMBL" id="JAFHKK010000013">
    <property type="protein sequence ID" value="MBN2964526.1"/>
    <property type="molecule type" value="Genomic_DNA"/>
</dbReference>
<dbReference type="Proteomes" id="UP000703590">
    <property type="component" value="Unassembled WGS sequence"/>
</dbReference>
<gene>
    <name evidence="1" type="ORF">JWV37_07020</name>
</gene>
<proteinExistence type="predicted"/>
<reference evidence="1 2" key="3">
    <citation type="submission" date="2021-02" db="EMBL/GenBank/DDBJ databases">
        <authorList>
            <person name="Merkel A.Y."/>
        </authorList>
    </citation>
    <scope>NUCLEOTIDE SEQUENCE [LARGE SCALE GENOMIC DNA]</scope>
    <source>
        <strain evidence="1 2">T05b</strain>
    </source>
</reference>
<organism evidence="1 2">
    <name type="scientific">Sulfurospirillum tamanense</name>
    <dbReference type="NCBI Taxonomy" id="2813362"/>
    <lineage>
        <taxon>Bacteria</taxon>
        <taxon>Pseudomonadati</taxon>
        <taxon>Campylobacterota</taxon>
        <taxon>Epsilonproteobacteria</taxon>
        <taxon>Campylobacterales</taxon>
        <taxon>Sulfurospirillaceae</taxon>
        <taxon>Sulfurospirillum</taxon>
    </lineage>
</organism>
<accession>A0ABS2WS76</accession>
<dbReference type="RefSeq" id="WP_205459076.1">
    <property type="nucleotide sequence ID" value="NZ_JAFHKK010000013.1"/>
</dbReference>